<dbReference type="Pfam" id="PF13920">
    <property type="entry name" value="zf-C3HC4_3"/>
    <property type="match status" value="1"/>
</dbReference>
<dbReference type="Gene3D" id="3.30.40.10">
    <property type="entry name" value="Zinc/RING finger domain, C3HC4 (zinc finger)"/>
    <property type="match status" value="2"/>
</dbReference>
<dbReference type="Gene3D" id="2.60.120.920">
    <property type="match status" value="2"/>
</dbReference>
<dbReference type="PANTHER" id="PTHR12429:SF6">
    <property type="entry name" value="PROTEIN NEURALIZED"/>
    <property type="match status" value="1"/>
</dbReference>
<feature type="compositionally biased region" description="Low complexity" evidence="4">
    <location>
        <begin position="801"/>
        <end position="816"/>
    </location>
</feature>
<feature type="region of interest" description="Disordered" evidence="4">
    <location>
        <begin position="730"/>
        <end position="847"/>
    </location>
</feature>
<feature type="region of interest" description="Disordered" evidence="4">
    <location>
        <begin position="616"/>
        <end position="641"/>
    </location>
</feature>
<sequence length="900" mass="98704">MIRSPEHVQNHDVSKPVLENSSENADVVKPWSERSDTTRVILRRMSSNRKRPTILHHPSLDCASTSAPCEPRSAPPTMSAIQEPRIRPTRHSLVIRNDNTISRFVFETDFRCSDKCGVCSSTHLDTVFSPCRHVYACHECARVILRTSGPISAQLNISSRPSPSSTTALEQPDAFIMYNLRSRRRRQRTLSEIYSDDEPRSGSSSSYSSCDSVDEILERYRANIRRLRDMVDSFPDLDGITVNQGTVDTRLPQLGFHSVHGQNVILQKGGRVARRKESFCKGLAFSNRPVSVNENVCLRLTEVSTSWSGVLRFGVTNVDPETYRNIQVPKFACPDLTSKEGFWAKALPERYSVEGNILHFSITHTGDLYYGVNGVHKGVFLVGINVSLPIWIIVDIYGNSVAVEFVDPSDFRVPRSSSAAPRITSASNPSHEPAAPVETPAAPAPQIQSATSSSSSNFETLRFHQMTGRHVSLNTMRNMASRCSSEYTQGYVFSERPIRNNEKVVIEVLSVQQLYKGGLAFGVTCCDPSTLRSADLPDDSSDLIEMPQYWVGIKDIALQPRVNTVLSFWITDAGEVKFEKDQGPARTVLHVDNSLPLYMYFDLYGSTQAIKLRGTMPVSRSHSPLPRSTSSSTSAPTRVALPPLPTMIRREPPALPSTRSSQPYEFSSNILRVLLRDEANGTAGLPLPNILDDDYDENNANTRSRPLLPPRRGVDDAVLRRTVDDLLTDAPAVSLPRPPPIAPRPTPLLGPLPAPPSRPPPPTPTATVSSIGSGSTSTSLHSATSALDSLLGRPSGATQDLPSSSRSSLPNLQSLSASSATRAKSAQLSVGRQSSEQEEGPQGDDTDECTVCMSARVNSALYKCGHSCMCYDCAMQTYRSSGLCPLCRASIMDVIKIFKA</sequence>
<proteinExistence type="predicted"/>
<feature type="domain" description="NHR" evidence="6">
    <location>
        <begin position="460"/>
        <end position="615"/>
    </location>
</feature>
<feature type="region of interest" description="Disordered" evidence="4">
    <location>
        <begin position="417"/>
        <end position="457"/>
    </location>
</feature>
<organism evidence="7 8">
    <name type="scientific">Necator americanus</name>
    <name type="common">Human hookworm</name>
    <dbReference type="NCBI Taxonomy" id="51031"/>
    <lineage>
        <taxon>Eukaryota</taxon>
        <taxon>Metazoa</taxon>
        <taxon>Ecdysozoa</taxon>
        <taxon>Nematoda</taxon>
        <taxon>Chromadorea</taxon>
        <taxon>Rhabditida</taxon>
        <taxon>Rhabditina</taxon>
        <taxon>Rhabditomorpha</taxon>
        <taxon>Strongyloidea</taxon>
        <taxon>Ancylostomatidae</taxon>
        <taxon>Bunostominae</taxon>
        <taxon>Necator</taxon>
    </lineage>
</organism>
<comment type="caution">
    <text evidence="7">The sequence shown here is derived from an EMBL/GenBank/DDBJ whole genome shotgun (WGS) entry which is preliminary data.</text>
</comment>
<dbReference type="InterPro" id="IPR037962">
    <property type="entry name" value="Neuralized"/>
</dbReference>
<dbReference type="SUPFAM" id="SSF57850">
    <property type="entry name" value="RING/U-box"/>
    <property type="match status" value="1"/>
</dbReference>
<dbReference type="PROSITE" id="PS51065">
    <property type="entry name" value="NHR"/>
    <property type="match status" value="2"/>
</dbReference>
<feature type="compositionally biased region" description="Low complexity" evidence="4">
    <location>
        <begin position="765"/>
        <end position="791"/>
    </location>
</feature>
<feature type="compositionally biased region" description="Low complexity" evidence="4">
    <location>
        <begin position="433"/>
        <end position="456"/>
    </location>
</feature>
<evidence type="ECO:0000256" key="3">
    <source>
        <dbReference type="PROSITE-ProRule" id="PRU00175"/>
    </source>
</evidence>
<dbReference type="EMBL" id="JAVFWL010000006">
    <property type="protein sequence ID" value="KAK6766148.1"/>
    <property type="molecule type" value="Genomic_DNA"/>
</dbReference>
<keyword evidence="2" id="KW-0862">Zinc</keyword>
<dbReference type="InterPro" id="IPR043136">
    <property type="entry name" value="B30.2/SPRY_sf"/>
</dbReference>
<name>A0ABR1EU38_NECAM</name>
<dbReference type="InterPro" id="IPR006573">
    <property type="entry name" value="NHR_dom"/>
</dbReference>
<keyword evidence="1 3" id="KW-0863">Zinc-finger</keyword>
<accession>A0ABR1EU38</accession>
<dbReference type="PROSITE" id="PS50089">
    <property type="entry name" value="ZF_RING_2"/>
    <property type="match status" value="1"/>
</dbReference>
<dbReference type="SMART" id="SM00184">
    <property type="entry name" value="RING"/>
    <property type="match status" value="2"/>
</dbReference>
<feature type="domain" description="NHR" evidence="6">
    <location>
        <begin position="253"/>
        <end position="408"/>
    </location>
</feature>
<feature type="compositionally biased region" description="Polar residues" evidence="4">
    <location>
        <begin position="817"/>
        <end position="834"/>
    </location>
</feature>
<evidence type="ECO:0000259" key="6">
    <source>
        <dbReference type="PROSITE" id="PS51065"/>
    </source>
</evidence>
<evidence type="ECO:0000256" key="4">
    <source>
        <dbReference type="SAM" id="MobiDB-lite"/>
    </source>
</evidence>
<feature type="compositionally biased region" description="Pro residues" evidence="4">
    <location>
        <begin position="736"/>
        <end position="764"/>
    </location>
</feature>
<evidence type="ECO:0000259" key="5">
    <source>
        <dbReference type="PROSITE" id="PS50089"/>
    </source>
</evidence>
<evidence type="ECO:0000256" key="2">
    <source>
        <dbReference type="ARBA" id="ARBA00022833"/>
    </source>
</evidence>
<dbReference type="Proteomes" id="UP001303046">
    <property type="component" value="Unassembled WGS sequence"/>
</dbReference>
<gene>
    <name evidence="7" type="primary">Necator_chrX.g25989</name>
    <name evidence="7" type="ORF">RB195_025823</name>
</gene>
<dbReference type="PANTHER" id="PTHR12429">
    <property type="entry name" value="NEURALIZED"/>
    <property type="match status" value="1"/>
</dbReference>
<feature type="compositionally biased region" description="Low complexity" evidence="4">
    <location>
        <begin position="619"/>
        <end position="638"/>
    </location>
</feature>
<evidence type="ECO:0008006" key="9">
    <source>
        <dbReference type="Google" id="ProtNLM"/>
    </source>
</evidence>
<dbReference type="InterPro" id="IPR001841">
    <property type="entry name" value="Znf_RING"/>
</dbReference>
<dbReference type="InterPro" id="IPR013083">
    <property type="entry name" value="Znf_RING/FYVE/PHD"/>
</dbReference>
<evidence type="ECO:0000256" key="1">
    <source>
        <dbReference type="ARBA" id="ARBA00022771"/>
    </source>
</evidence>
<feature type="region of interest" description="Disordered" evidence="4">
    <location>
        <begin position="1"/>
        <end position="26"/>
    </location>
</feature>
<protein>
    <recommendedName>
        <fullName evidence="9">Zinc finger, C3HC4 type</fullName>
    </recommendedName>
</protein>
<dbReference type="SMART" id="SM00588">
    <property type="entry name" value="NEUZ"/>
    <property type="match status" value="2"/>
</dbReference>
<feature type="compositionally biased region" description="Polar residues" evidence="4">
    <location>
        <begin position="417"/>
        <end position="430"/>
    </location>
</feature>
<dbReference type="CDD" id="cd16647">
    <property type="entry name" value="mRING-HC-C3HC5_NEU1"/>
    <property type="match status" value="1"/>
</dbReference>
<keyword evidence="1 3" id="KW-0479">Metal-binding</keyword>
<feature type="region of interest" description="Disordered" evidence="4">
    <location>
        <begin position="685"/>
        <end position="713"/>
    </location>
</feature>
<feature type="compositionally biased region" description="Basic and acidic residues" evidence="4">
    <location>
        <begin position="1"/>
        <end position="14"/>
    </location>
</feature>
<keyword evidence="8" id="KW-1185">Reference proteome</keyword>
<reference evidence="7 8" key="1">
    <citation type="submission" date="2023-08" db="EMBL/GenBank/DDBJ databases">
        <title>A Necator americanus chromosomal reference genome.</title>
        <authorList>
            <person name="Ilik V."/>
            <person name="Petrzelkova K.J."/>
            <person name="Pardy F."/>
            <person name="Fuh T."/>
            <person name="Niatou-Singa F.S."/>
            <person name="Gouil Q."/>
            <person name="Baker L."/>
            <person name="Ritchie M.E."/>
            <person name="Jex A.R."/>
            <person name="Gazzola D."/>
            <person name="Li H."/>
            <person name="Toshio Fujiwara R."/>
            <person name="Zhan B."/>
            <person name="Aroian R.V."/>
            <person name="Pafco B."/>
            <person name="Schwarz E.M."/>
        </authorList>
    </citation>
    <scope>NUCLEOTIDE SEQUENCE [LARGE SCALE GENOMIC DNA]</scope>
    <source>
        <strain evidence="7 8">Aroian</strain>
        <tissue evidence="7">Whole animal</tissue>
    </source>
</reference>
<dbReference type="Pfam" id="PF07177">
    <property type="entry name" value="Neuralized"/>
    <property type="match status" value="2"/>
</dbReference>
<feature type="compositionally biased region" description="Acidic residues" evidence="4">
    <location>
        <begin position="836"/>
        <end position="847"/>
    </location>
</feature>
<evidence type="ECO:0000313" key="8">
    <source>
        <dbReference type="Proteomes" id="UP001303046"/>
    </source>
</evidence>
<evidence type="ECO:0000313" key="7">
    <source>
        <dbReference type="EMBL" id="KAK6766148.1"/>
    </source>
</evidence>
<feature type="domain" description="RING-type" evidence="5">
    <location>
        <begin position="849"/>
        <end position="888"/>
    </location>
</feature>